<keyword evidence="2" id="KW-1185">Reference proteome</keyword>
<sequence length="76" mass="8708">MELAVKAANEYLQMEPYNAAPYITLSNMDASADRWEEAATIKRVRLERGVKEKPGCSWIEIYKKVRVFVAEDTSPQ</sequence>
<accession>A0ABD1LGE7</accession>
<evidence type="ECO:0000313" key="2">
    <source>
        <dbReference type="Proteomes" id="UP001603857"/>
    </source>
</evidence>
<gene>
    <name evidence="1" type="ORF">Fmac_026792</name>
</gene>
<dbReference type="Proteomes" id="UP001603857">
    <property type="component" value="Unassembled WGS sequence"/>
</dbReference>
<organism evidence="1 2">
    <name type="scientific">Flemingia macrophylla</name>
    <dbReference type="NCBI Taxonomy" id="520843"/>
    <lineage>
        <taxon>Eukaryota</taxon>
        <taxon>Viridiplantae</taxon>
        <taxon>Streptophyta</taxon>
        <taxon>Embryophyta</taxon>
        <taxon>Tracheophyta</taxon>
        <taxon>Spermatophyta</taxon>
        <taxon>Magnoliopsida</taxon>
        <taxon>eudicotyledons</taxon>
        <taxon>Gunneridae</taxon>
        <taxon>Pentapetalae</taxon>
        <taxon>rosids</taxon>
        <taxon>fabids</taxon>
        <taxon>Fabales</taxon>
        <taxon>Fabaceae</taxon>
        <taxon>Papilionoideae</taxon>
        <taxon>50 kb inversion clade</taxon>
        <taxon>NPAAA clade</taxon>
        <taxon>indigoferoid/millettioid clade</taxon>
        <taxon>Phaseoleae</taxon>
        <taxon>Flemingia</taxon>
    </lineage>
</organism>
<dbReference type="EMBL" id="JBGMDY010000009">
    <property type="protein sequence ID" value="KAL2322413.1"/>
    <property type="molecule type" value="Genomic_DNA"/>
</dbReference>
<dbReference type="PANTHER" id="PTHR47926">
    <property type="entry name" value="PENTATRICOPEPTIDE REPEAT-CONTAINING PROTEIN"/>
    <property type="match status" value="1"/>
</dbReference>
<comment type="caution">
    <text evidence="1">The sequence shown here is derived from an EMBL/GenBank/DDBJ whole genome shotgun (WGS) entry which is preliminary data.</text>
</comment>
<dbReference type="InterPro" id="IPR046960">
    <property type="entry name" value="PPR_At4g14850-like_plant"/>
</dbReference>
<reference evidence="1 2" key="1">
    <citation type="submission" date="2024-08" db="EMBL/GenBank/DDBJ databases">
        <title>Insights into the chromosomal genome structure of Flemingia macrophylla.</title>
        <authorList>
            <person name="Ding Y."/>
            <person name="Zhao Y."/>
            <person name="Bi W."/>
            <person name="Wu M."/>
            <person name="Zhao G."/>
            <person name="Gong Y."/>
            <person name="Li W."/>
            <person name="Zhang P."/>
        </authorList>
    </citation>
    <scope>NUCLEOTIDE SEQUENCE [LARGE SCALE GENOMIC DNA]</scope>
    <source>
        <strain evidence="1">DYQJB</strain>
        <tissue evidence="1">Leaf</tissue>
    </source>
</reference>
<dbReference type="PANTHER" id="PTHR47926:SF505">
    <property type="entry name" value="PENTATRICOPEPTIDE REPEAT (PPR) SUPERFAMILY PROTEIN"/>
    <property type="match status" value="1"/>
</dbReference>
<proteinExistence type="predicted"/>
<dbReference type="InterPro" id="IPR046848">
    <property type="entry name" value="E_motif"/>
</dbReference>
<dbReference type="AlphaFoldDB" id="A0ABD1LGE7"/>
<protein>
    <submittedName>
        <fullName evidence="1">Uncharacterized protein</fullName>
    </submittedName>
</protein>
<name>A0ABD1LGE7_9FABA</name>
<evidence type="ECO:0000313" key="1">
    <source>
        <dbReference type="EMBL" id="KAL2322413.1"/>
    </source>
</evidence>
<dbReference type="Pfam" id="PF20431">
    <property type="entry name" value="E_motif"/>
    <property type="match status" value="1"/>
</dbReference>